<dbReference type="GO" id="GO:0005886">
    <property type="term" value="C:plasma membrane"/>
    <property type="evidence" value="ECO:0007669"/>
    <property type="project" value="UniProtKB-SubCell"/>
</dbReference>
<keyword evidence="3" id="KW-1003">Cell membrane</keyword>
<evidence type="ECO:0000256" key="2">
    <source>
        <dbReference type="ARBA" id="ARBA00022448"/>
    </source>
</evidence>
<dbReference type="InterPro" id="IPR010290">
    <property type="entry name" value="TM_effector"/>
</dbReference>
<keyword evidence="10" id="KW-1185">Reference proteome</keyword>
<reference evidence="9 10" key="1">
    <citation type="submission" date="2017-12" db="EMBL/GenBank/DDBJ databases">
        <title>Sequencing the genomes of 1000 Actinobacteria strains.</title>
        <authorList>
            <person name="Klenk H.-P."/>
        </authorList>
    </citation>
    <scope>NUCLEOTIDE SEQUENCE [LARGE SCALE GENOMIC DNA]</scope>
    <source>
        <strain evidence="9 10">DSM 12806</strain>
    </source>
</reference>
<dbReference type="PANTHER" id="PTHR23513:SF9">
    <property type="entry name" value="ENTEROBACTIN EXPORTER ENTS"/>
    <property type="match status" value="1"/>
</dbReference>
<sequence>MLRSLLPDLTPFRVSSDYRRLWTGFTLSNIGSQMAVVAIGLQVYGLTGSTASVGVVGLFALVPLVVMGLYGGALADHLDRRTVGLVATLVAFATSVAAAAQAWLGSTSVWLLYGIVAVWSGAFAVSSPARSSIYPRILPLEQLPAANALSVFAMNTALTAGPLLAGVLVDWGGYRSAYTVDACLTLAALHSLWRLHAIPPEPHDETEGPRRAGLRSVLDGFSFLRTAPNVRMTFVADIAAMLLAQPRVLFPAAGAVILGGGARTVGALYAAAAVGGILAMLLSGRLGGVRRQGLAILVSVAGWGVGIAGLGVALLAADGAVSRGHALVAALGAMAFAGAADSVSAVFRTTILQSAAPDRMRGRLQGVFIVVVAGGPRLGELAGGGVAVRIGEGWTAVAGGLACVAAVVVLALLQPGFVRYDARHPTP</sequence>
<dbReference type="Pfam" id="PF05977">
    <property type="entry name" value="MFS_3"/>
    <property type="match status" value="1"/>
</dbReference>
<evidence type="ECO:0000256" key="5">
    <source>
        <dbReference type="ARBA" id="ARBA00022989"/>
    </source>
</evidence>
<evidence type="ECO:0000256" key="1">
    <source>
        <dbReference type="ARBA" id="ARBA00004429"/>
    </source>
</evidence>
<evidence type="ECO:0000256" key="7">
    <source>
        <dbReference type="SAM" id="Phobius"/>
    </source>
</evidence>
<feature type="transmembrane region" description="Helical" evidence="7">
    <location>
        <begin position="110"/>
        <end position="129"/>
    </location>
</feature>
<organism evidence="9 10">
    <name type="scientific">Phycicoccus duodecadis</name>
    <dbReference type="NCBI Taxonomy" id="173053"/>
    <lineage>
        <taxon>Bacteria</taxon>
        <taxon>Bacillati</taxon>
        <taxon>Actinomycetota</taxon>
        <taxon>Actinomycetes</taxon>
        <taxon>Micrococcales</taxon>
        <taxon>Intrasporangiaceae</taxon>
        <taxon>Phycicoccus</taxon>
    </lineage>
</organism>
<dbReference type="InterPro" id="IPR020846">
    <property type="entry name" value="MFS_dom"/>
</dbReference>
<dbReference type="CDD" id="cd06173">
    <property type="entry name" value="MFS_MefA_like"/>
    <property type="match status" value="1"/>
</dbReference>
<dbReference type="SUPFAM" id="SSF103473">
    <property type="entry name" value="MFS general substrate transporter"/>
    <property type="match status" value="1"/>
</dbReference>
<evidence type="ECO:0000313" key="9">
    <source>
        <dbReference type="EMBL" id="PKW27533.1"/>
    </source>
</evidence>
<dbReference type="Gene3D" id="1.20.1250.20">
    <property type="entry name" value="MFS general substrate transporter like domains"/>
    <property type="match status" value="1"/>
</dbReference>
<dbReference type="PANTHER" id="PTHR23513">
    <property type="entry name" value="INTEGRAL MEMBRANE EFFLUX PROTEIN-RELATED"/>
    <property type="match status" value="1"/>
</dbReference>
<dbReference type="PROSITE" id="PS50850">
    <property type="entry name" value="MFS"/>
    <property type="match status" value="1"/>
</dbReference>
<proteinExistence type="predicted"/>
<comment type="subcellular location">
    <subcellularLocation>
        <location evidence="1">Cell inner membrane</location>
        <topology evidence="1">Multi-pass membrane protein</topology>
    </subcellularLocation>
</comment>
<feature type="transmembrane region" description="Helical" evidence="7">
    <location>
        <begin position="21"/>
        <end position="44"/>
    </location>
</feature>
<feature type="transmembrane region" description="Helical" evidence="7">
    <location>
        <begin position="367"/>
        <end position="388"/>
    </location>
</feature>
<protein>
    <submittedName>
        <fullName evidence="9">Putative MFS family arabinose efflux permease</fullName>
    </submittedName>
</protein>
<feature type="transmembrane region" description="Helical" evidence="7">
    <location>
        <begin position="327"/>
        <end position="347"/>
    </location>
</feature>
<evidence type="ECO:0000256" key="6">
    <source>
        <dbReference type="ARBA" id="ARBA00023136"/>
    </source>
</evidence>
<dbReference type="Proteomes" id="UP000233781">
    <property type="component" value="Unassembled WGS sequence"/>
</dbReference>
<feature type="domain" description="Major facilitator superfamily (MFS) profile" evidence="8">
    <location>
        <begin position="223"/>
        <end position="427"/>
    </location>
</feature>
<dbReference type="RefSeq" id="WP_342749469.1">
    <property type="nucleotide sequence ID" value="NZ_PJNE01000001.1"/>
</dbReference>
<dbReference type="EMBL" id="PJNE01000001">
    <property type="protein sequence ID" value="PKW27533.1"/>
    <property type="molecule type" value="Genomic_DNA"/>
</dbReference>
<evidence type="ECO:0000256" key="3">
    <source>
        <dbReference type="ARBA" id="ARBA00022475"/>
    </source>
</evidence>
<keyword evidence="4 7" id="KW-0812">Transmembrane</keyword>
<dbReference type="GO" id="GO:0022857">
    <property type="term" value="F:transmembrane transporter activity"/>
    <property type="evidence" value="ECO:0007669"/>
    <property type="project" value="InterPro"/>
</dbReference>
<keyword evidence="6 7" id="KW-0472">Membrane</keyword>
<dbReference type="AlphaFoldDB" id="A0A2N3YKY9"/>
<evidence type="ECO:0000259" key="8">
    <source>
        <dbReference type="PROSITE" id="PS50850"/>
    </source>
</evidence>
<feature type="transmembrane region" description="Helical" evidence="7">
    <location>
        <begin position="264"/>
        <end position="282"/>
    </location>
</feature>
<feature type="transmembrane region" description="Helical" evidence="7">
    <location>
        <begin position="50"/>
        <end position="70"/>
    </location>
</feature>
<dbReference type="InterPro" id="IPR036259">
    <property type="entry name" value="MFS_trans_sf"/>
</dbReference>
<evidence type="ECO:0000256" key="4">
    <source>
        <dbReference type="ARBA" id="ARBA00022692"/>
    </source>
</evidence>
<comment type="caution">
    <text evidence="9">The sequence shown here is derived from an EMBL/GenBank/DDBJ whole genome shotgun (WGS) entry which is preliminary data.</text>
</comment>
<feature type="transmembrane region" description="Helical" evidence="7">
    <location>
        <begin position="82"/>
        <end position="104"/>
    </location>
</feature>
<keyword evidence="5 7" id="KW-1133">Transmembrane helix</keyword>
<feature type="transmembrane region" description="Helical" evidence="7">
    <location>
        <begin position="294"/>
        <end position="315"/>
    </location>
</feature>
<feature type="transmembrane region" description="Helical" evidence="7">
    <location>
        <begin position="394"/>
        <end position="413"/>
    </location>
</feature>
<gene>
    <name evidence="9" type="ORF">ATL31_2379</name>
</gene>
<keyword evidence="2" id="KW-0813">Transport</keyword>
<name>A0A2N3YKY9_9MICO</name>
<accession>A0A2N3YKY9</accession>
<evidence type="ECO:0000313" key="10">
    <source>
        <dbReference type="Proteomes" id="UP000233781"/>
    </source>
</evidence>